<dbReference type="InterPro" id="IPR036995">
    <property type="entry name" value="MPG_sf"/>
</dbReference>
<dbReference type="EMBL" id="JWME01000011">
    <property type="protein sequence ID" value="KJY49790.1"/>
    <property type="molecule type" value="Genomic_DNA"/>
</dbReference>
<protein>
    <recommendedName>
        <fullName evidence="5">Putative 3-methyladenine DNA glycosylase</fullName>
        <ecNumber evidence="5">3.2.2.-</ecNumber>
    </recommendedName>
</protein>
<dbReference type="Gene3D" id="3.10.300.10">
    <property type="entry name" value="Methylpurine-DNA glycosylase (MPG)"/>
    <property type="match status" value="1"/>
</dbReference>
<dbReference type="Proteomes" id="UP000033648">
    <property type="component" value="Unassembled WGS sequence"/>
</dbReference>
<dbReference type="GO" id="GO:0003677">
    <property type="term" value="F:DNA binding"/>
    <property type="evidence" value="ECO:0007669"/>
    <property type="project" value="InterPro"/>
</dbReference>
<name>A0A0F4KTQ1_9BIFI</name>
<dbReference type="CDD" id="cd00540">
    <property type="entry name" value="AAG"/>
    <property type="match status" value="1"/>
</dbReference>
<dbReference type="Pfam" id="PF02245">
    <property type="entry name" value="Pur_DNA_glyco"/>
    <property type="match status" value="1"/>
</dbReference>
<accession>A0A0F4KTQ1</accession>
<gene>
    <name evidence="6" type="ORF">JF69_11000</name>
</gene>
<keyword evidence="2 5" id="KW-0227">DNA damage</keyword>
<dbReference type="PATRIC" id="fig|1684.4.peg.1189"/>
<dbReference type="GO" id="GO:0003905">
    <property type="term" value="F:alkylbase DNA N-glycosylase activity"/>
    <property type="evidence" value="ECO:0007669"/>
    <property type="project" value="InterPro"/>
</dbReference>
<dbReference type="NCBIfam" id="TIGR00567">
    <property type="entry name" value="3mg"/>
    <property type="match status" value="1"/>
</dbReference>
<dbReference type="InterPro" id="IPR003180">
    <property type="entry name" value="MPG"/>
</dbReference>
<dbReference type="PANTHER" id="PTHR10429:SF0">
    <property type="entry name" value="DNA-3-METHYLADENINE GLYCOSYLASE"/>
    <property type="match status" value="1"/>
</dbReference>
<dbReference type="PANTHER" id="PTHR10429">
    <property type="entry name" value="DNA-3-METHYLADENINE GLYCOSYLASE"/>
    <property type="match status" value="1"/>
</dbReference>
<evidence type="ECO:0000256" key="2">
    <source>
        <dbReference type="ARBA" id="ARBA00022763"/>
    </source>
</evidence>
<dbReference type="GO" id="GO:0006284">
    <property type="term" value="P:base-excision repair"/>
    <property type="evidence" value="ECO:0007669"/>
    <property type="project" value="InterPro"/>
</dbReference>
<comment type="caution">
    <text evidence="6">The sequence shown here is derived from an EMBL/GenBank/DDBJ whole genome shotgun (WGS) entry which is preliminary data.</text>
</comment>
<evidence type="ECO:0000256" key="3">
    <source>
        <dbReference type="ARBA" id="ARBA00022801"/>
    </source>
</evidence>
<comment type="similarity">
    <text evidence="1 5">Belongs to the DNA glycosylase MPG family.</text>
</comment>
<evidence type="ECO:0000256" key="1">
    <source>
        <dbReference type="ARBA" id="ARBA00009232"/>
    </source>
</evidence>
<reference evidence="6 7" key="1">
    <citation type="submission" date="2014-12" db="EMBL/GenBank/DDBJ databases">
        <title>Comparative genomics of the lactic acid bacteria isolated from the honey bee gut.</title>
        <authorList>
            <person name="Ellegaard K.M."/>
            <person name="Tamarit D."/>
            <person name="Javelind E."/>
            <person name="Olofsson T."/>
            <person name="Andersson S.G."/>
            <person name="Vasquez A."/>
        </authorList>
    </citation>
    <scope>NUCLEOTIDE SEQUENCE [LARGE SCALE GENOMIC DNA]</scope>
    <source>
        <strain evidence="6 7">Bin2</strain>
    </source>
</reference>
<dbReference type="EC" id="3.2.2.-" evidence="5"/>
<dbReference type="InterPro" id="IPR011034">
    <property type="entry name" value="Formyl_transferase-like_C_sf"/>
</dbReference>
<keyword evidence="3 5" id="KW-0378">Hydrolase</keyword>
<evidence type="ECO:0000313" key="7">
    <source>
        <dbReference type="Proteomes" id="UP000033648"/>
    </source>
</evidence>
<dbReference type="OrthoDB" id="9794313at2"/>
<dbReference type="NCBIfam" id="NF002003">
    <property type="entry name" value="PRK00802.1-3"/>
    <property type="match status" value="1"/>
</dbReference>
<keyword evidence="4 5" id="KW-0234">DNA repair</keyword>
<dbReference type="AlphaFoldDB" id="A0A0F4KTQ1"/>
<proteinExistence type="inferred from homology"/>
<dbReference type="FunFam" id="3.10.300.10:FF:000001">
    <property type="entry name" value="Putative 3-methyladenine DNA glycosylase"/>
    <property type="match status" value="1"/>
</dbReference>
<dbReference type="SUPFAM" id="SSF50486">
    <property type="entry name" value="FMT C-terminal domain-like"/>
    <property type="match status" value="1"/>
</dbReference>
<organism evidence="6 7">
    <name type="scientific">Bifidobacterium asteroides</name>
    <dbReference type="NCBI Taxonomy" id="1684"/>
    <lineage>
        <taxon>Bacteria</taxon>
        <taxon>Bacillati</taxon>
        <taxon>Actinomycetota</taxon>
        <taxon>Actinomycetes</taxon>
        <taxon>Bifidobacteriales</taxon>
        <taxon>Bifidobacteriaceae</taxon>
        <taxon>Bifidobacterium</taxon>
    </lineage>
</organism>
<evidence type="ECO:0000313" key="6">
    <source>
        <dbReference type="EMBL" id="KJY49790.1"/>
    </source>
</evidence>
<dbReference type="HAMAP" id="MF_00527">
    <property type="entry name" value="3MGH"/>
    <property type="match status" value="1"/>
</dbReference>
<sequence length="201" mass="22471">MKAGSSQDDHLVFPDFLDRPVDQAARMLLGCLIIRDYDPEGEQARVRIVETEAYDQNDPASHAYHGRSARNAALFGPSGHMYVYFTYGMHYCLNISCLKDGFGAGVLIRACQPVQGLGLLRNHRHGRHPDRELTNGPAKLCQALDIDKRYYGHDLRKPPIRLAADGLAQDETITATPRIGISHAKETLRRFVVTGNPYLSR</sequence>
<evidence type="ECO:0000256" key="4">
    <source>
        <dbReference type="ARBA" id="ARBA00023204"/>
    </source>
</evidence>
<evidence type="ECO:0000256" key="5">
    <source>
        <dbReference type="HAMAP-Rule" id="MF_00527"/>
    </source>
</evidence>